<protein>
    <submittedName>
        <fullName evidence="1">Uncharacterized protein</fullName>
    </submittedName>
</protein>
<reference evidence="1" key="1">
    <citation type="submission" date="2020-04" db="EMBL/GenBank/DDBJ databases">
        <authorList>
            <person name="Chiriac C."/>
            <person name="Salcher M."/>
            <person name="Ghai R."/>
            <person name="Kavagutti S V."/>
        </authorList>
    </citation>
    <scope>NUCLEOTIDE SEQUENCE</scope>
</reference>
<sequence length="120" mass="14126">MINIYQNLDTKLTLFLEETHDYYLFVFTKNNGCTEVKNIYTAIECDFFSFIVNEDLAEGTWILKIYGQDNYSNYNPENAVFVFEDNLRVNGFEDTGENFLITQDCKYFITEAGEFIILEQ</sequence>
<name>A0A6J5N076_9CAUD</name>
<proteinExistence type="predicted"/>
<gene>
    <name evidence="1" type="ORF">UFOVP595_18</name>
</gene>
<accession>A0A6J5N076</accession>
<evidence type="ECO:0000313" key="1">
    <source>
        <dbReference type="EMBL" id="CAB4151501.1"/>
    </source>
</evidence>
<organism evidence="1">
    <name type="scientific">uncultured Caudovirales phage</name>
    <dbReference type="NCBI Taxonomy" id="2100421"/>
    <lineage>
        <taxon>Viruses</taxon>
        <taxon>Duplodnaviria</taxon>
        <taxon>Heunggongvirae</taxon>
        <taxon>Uroviricota</taxon>
        <taxon>Caudoviricetes</taxon>
        <taxon>Peduoviridae</taxon>
        <taxon>Maltschvirus</taxon>
        <taxon>Maltschvirus maltsch</taxon>
    </lineage>
</organism>
<dbReference type="EMBL" id="LR796568">
    <property type="protein sequence ID" value="CAB4151501.1"/>
    <property type="molecule type" value="Genomic_DNA"/>
</dbReference>